<evidence type="ECO:0000259" key="15">
    <source>
        <dbReference type="PROSITE" id="PS50853"/>
    </source>
</evidence>
<dbReference type="InterPro" id="IPR003961">
    <property type="entry name" value="FN3_dom"/>
</dbReference>
<reference evidence="18 19" key="1">
    <citation type="submission" date="2022-05" db="EMBL/GenBank/DDBJ databases">
        <authorList>
            <consortium name="Genoscope - CEA"/>
            <person name="William W."/>
        </authorList>
    </citation>
    <scope>NUCLEOTIDE SEQUENCE [LARGE SCALE GENOMIC DNA]</scope>
</reference>
<evidence type="ECO:0000256" key="12">
    <source>
        <dbReference type="SAM" id="Phobius"/>
    </source>
</evidence>
<dbReference type="InterPro" id="IPR013783">
    <property type="entry name" value="Ig-like_fold"/>
</dbReference>
<dbReference type="InterPro" id="IPR036770">
    <property type="entry name" value="Ankyrin_rpt-contain_sf"/>
</dbReference>
<evidence type="ECO:0000256" key="1">
    <source>
        <dbReference type="ARBA" id="ARBA00004498"/>
    </source>
</evidence>
<evidence type="ECO:0000256" key="3">
    <source>
        <dbReference type="ARBA" id="ARBA00022536"/>
    </source>
</evidence>
<dbReference type="NCBIfam" id="NF040941">
    <property type="entry name" value="GGGWT_bact"/>
    <property type="match status" value="1"/>
</dbReference>
<feature type="domain" description="Pentraxin (PTX)" evidence="17">
    <location>
        <begin position="503"/>
        <end position="701"/>
    </location>
</feature>
<dbReference type="InterPro" id="IPR014716">
    <property type="entry name" value="Fibrinogen_a/b/g_C_1"/>
</dbReference>
<evidence type="ECO:0000259" key="13">
    <source>
        <dbReference type="PROSITE" id="PS50022"/>
    </source>
</evidence>
<keyword evidence="19" id="KW-1185">Reference proteome</keyword>
<comment type="subcellular location">
    <subcellularLocation>
        <location evidence="1">Secreted</location>
        <location evidence="1">Extracellular space</location>
        <location evidence="1">Extracellular matrix</location>
    </subcellularLocation>
</comment>
<feature type="domain" description="F5/8 type C" evidence="13">
    <location>
        <begin position="1775"/>
        <end position="1930"/>
    </location>
</feature>
<gene>
    <name evidence="18" type="ORF">PLOB_00027231</name>
</gene>
<keyword evidence="8" id="KW-0325">Glycoprotein</keyword>
<dbReference type="Proteomes" id="UP001159405">
    <property type="component" value="Unassembled WGS sequence"/>
</dbReference>
<dbReference type="InterPro" id="IPR013099">
    <property type="entry name" value="K_chnl_dom"/>
</dbReference>
<feature type="domain" description="Fibronectin type-III" evidence="15">
    <location>
        <begin position="3365"/>
        <end position="3458"/>
    </location>
</feature>
<dbReference type="SMART" id="SM00248">
    <property type="entry name" value="ANK"/>
    <property type="match status" value="3"/>
</dbReference>
<dbReference type="PROSITE" id="PS50060">
    <property type="entry name" value="MAM_2"/>
    <property type="match status" value="1"/>
</dbReference>
<evidence type="ECO:0000256" key="2">
    <source>
        <dbReference type="ARBA" id="ARBA00022530"/>
    </source>
</evidence>
<keyword evidence="4" id="KW-0732">Signal</keyword>
<dbReference type="SUPFAM" id="SSF48403">
    <property type="entry name" value="Ankyrin repeat"/>
    <property type="match status" value="1"/>
</dbReference>
<evidence type="ECO:0000256" key="5">
    <source>
        <dbReference type="ARBA" id="ARBA00022737"/>
    </source>
</evidence>
<feature type="domain" description="Fibronectin type-III" evidence="15">
    <location>
        <begin position="3967"/>
        <end position="4061"/>
    </location>
</feature>
<feature type="domain" description="Fibronectin type-III" evidence="15">
    <location>
        <begin position="3267"/>
        <end position="3360"/>
    </location>
</feature>
<dbReference type="SMART" id="SM00186">
    <property type="entry name" value="FBG"/>
    <property type="match status" value="1"/>
</dbReference>
<feature type="domain" description="Fibronectin type-III" evidence="15">
    <location>
        <begin position="3771"/>
        <end position="3864"/>
    </location>
</feature>
<feature type="domain" description="Fibronectin type-III" evidence="15">
    <location>
        <begin position="3170"/>
        <end position="3266"/>
    </location>
</feature>
<evidence type="ECO:0000256" key="6">
    <source>
        <dbReference type="ARBA" id="ARBA00023157"/>
    </source>
</evidence>
<dbReference type="PROSITE" id="PS50088">
    <property type="entry name" value="ANK_REPEAT"/>
    <property type="match status" value="2"/>
</dbReference>
<dbReference type="Gene3D" id="1.20.1440.80">
    <property type="entry name" value="Gap junction channel protein cysteine-rich domain"/>
    <property type="match status" value="1"/>
</dbReference>
<feature type="domain" description="Fibrinogen C-terminal" evidence="16">
    <location>
        <begin position="937"/>
        <end position="1142"/>
    </location>
</feature>
<dbReference type="PROSITE" id="PS50853">
    <property type="entry name" value="FN3"/>
    <property type="match status" value="10"/>
</dbReference>
<keyword evidence="9" id="KW-0040">ANK repeat</keyword>
<dbReference type="Gene3D" id="1.10.287.70">
    <property type="match status" value="1"/>
</dbReference>
<feature type="domain" description="F5/8 type C" evidence="13">
    <location>
        <begin position="1615"/>
        <end position="1755"/>
    </location>
</feature>
<dbReference type="PROSITE" id="PS51828">
    <property type="entry name" value="PTX_2"/>
    <property type="match status" value="2"/>
</dbReference>
<sequence length="4665" mass="521937">MEGLKDLLAPKTLHWFSYVANVFWILLGIILSPIFLDLENSEPTDFRCGSNGDKELVRGKCYEEYDKQYNKFPVYGFVIINFLVTASVCGIYSQAVKSKVEELEDNPRNPDLGQTSRKKLFKAYCLQLLARFVLGIFFLVLQTKLLYPLNFPSYFNCNLTTDGKFSDITASASRNETETQASYECHNQRAAKKTVWANAVIVVTGAFALLVFIESLYMLLWRTRKVGFKVFTEDQEFHKCYLSSSKPTDEQVPRKTERSDRDPLCHSDEGERPEEYPKTRENSPETLPGDIFSAEKQKTLDVGRPETGKTMATRNDGDDDGDVQDKGRRLWDALKNKKIDRVERISIIETLLKKGAPVNFREPNSKINQRTPLHFVVYEIGGDDDLLDMLLENGADANLVDYFGYTPLHLAAEKGNLGAVKALVRNPYSPADYCKQSNVSVSLSAFKYLQTNYNRRLGSVYVGEIEQVSRDRRSKRPLSPTKLFRIYLSLGLSDVSLAPGRNHDFYLKFTTKHSSLVSKVTVAGEQDIEAFTICVWVKTNDVGGPFGLLRYSDESLNNLISLSVDYGNENLVLTLLDEQRILALLPGIRDNTWHGICVSWQTEGGSFKVYYEGRLIQESVGFKTGIQIPSDKTFTAGVGRDNNELYSGQLGHINAWPRVLEHPLLAVLSSKCGAERGDWVSWPMFKEDVHEIIVVDGETCPPTGNLNNSKLVLKINTLNRHLKYSASFLEGRLDGHNALYLDETRAYATADNITLGPSFTIACWIELVPSDPHLRGIVQNDLQIPGFIFGVNTNNQLQLTYWVSNASYIYTAGKVVERQWVHVAVSFVRNTELFFFINGFKISPTGNSSYPWDNTTGLLEIGRSFDPDQNKHFYFHGYLSDLFIFGRSLGAEEIGKLMGRSPSCTYTDWTWSRLTPLETPTNKYREMSCRGIGQCTQTTPWLPGDCRELLLTGNRASGVYTINPLNEVEFQVFCDHDTHGGGWTVIQRRRGNDVTNFKKSWSEYKAGFGEVNNQSEMWLGNDNIYALTSKNTELLIQLEISDGSKGYAIYSNFHVADEGALYKLSLGEFSGNIPNGFDSHNGSSFATPDKDSCALSQNGGWWFTTACSENASLNSASIKWVGFPTQLFPSIIKTEMKIRRTDDLLLLIDIVTSALFSSGFSGDFDLKFPPRSTGYVYWENILTDFAAFSICLWLRFQLPSHGNGMSFLRYIAANGHFFSIHYDSNIVELRLVQPGDAEHTFTANDALGFDHWYHMCVTWTQNDVIQGGAASIHVDGSNIANQQAFATGVSFQGGGTIWVGNVEGLNNQFEGQITSMNMWDKVITTASIQNLANGYQTEAGNVLHWSFFAAMAHGDVQLSAYSSVSPKEQYHWTFDGSSTTDSFDILKQKAATLTGARIPDTRPSLLIEEEGQFLTELSGDKGVTVSFSMKQAAMTSDILQDDFASIEFLRTAFPFFIRERANWKRCYFAQQSSWRTEEFHSSCDYKGPSLTIIQVGKYVFGGFVEQSWGGLPADIGNQHEGFLFSLFSPASESPRLFPVQHNKTSARTDPTLGPSFGQRDLELFQDASGRLKGFSNLGASFNLSNISWSPSKARDFFIGSPHFYPDEVEVFYYHVPHKPVGLENGAITNVQLSSSTTSDGNIFAHHARLNAASIWCSEVGDPNSWLQVLLGKQYTLTHVAIQQTFDGDSASFNVESLTVRYEKTEAGENWITYSKVVNGMSFSKIVRFNRQNIDGNADILTEAFFPPFEAVKVRLEVGLGVKCMKTELYVYDAGCSQAYGVGDDTIPNERLSAYALIDPDENEYNWPPLGRLGQTSSSRAWGPYKHPQYGFDGNWFQVDLEEEKEVTCIATQGRTAPEQYTKVYEVSYSTNGHDWTFYRNSRGEKGLSANSDPGMTVTNWLQPPIRGRFIRVHLIECNKHCRIRLELYGKRDLSDLFQNVPGLYFKIHHGMYHLIVAKDSMVWEIRHPLILNEWFNAAVTWRADVGLKFYVNGDLVASDSSPSQLNALNDGPFFTVISSDKYGGHWGKSVSIDDVSVWSMSLDKETIERNSEVFLTFDDNSRNWTSFLANFRNWQLARGCTVIEGTRFCDDGVGGGTRRDIYVSWKSTQYDEHADRLVIPLKISSSYTCVKFYYRMWGVQIGRLNVYFRDLHEQDRMLWRLFGDQNSTWKEARIPVEITDLYYEVFFEARKSHGYYGDIAIDQIAFTQERCTLVPSHASPDSPGVAITSSIIQRNSVHHQHLSRMLIEEGYDSSLWIPCYVALRHGWNVSSFHELCDNMAPTLTIVRKDNYLFGGFTEKRWEDTSEMSYELSFTRQNRDDYLKVPWTSPVNILTATMWIKTSADTPLSLFTFGRTDAEMIQFNLQNRVNYNEGITAGAALFRSVGKSWSANPLDGSWHHIAVVWKLLDIKGELYVDGTFMWEFTDYYWSPQILSGYLFIGQSLHDRSASSGTGSFIGLITSFNMWNYQLSKIEIASQGCETQGNMFQWHEIIARENVFGEVKLLHPSSCQARLSYDVYFMQGNADDHIQDKLTANLSEFTVSLWMKSINKSGKPILFWLGNNTVYVNFKLVDGGRSPRLCFKLDPDVFCETISGSVSVMDGYWHQFTVQWKSSEGNWAIYKDAILQGEGKQPFFANKTIPHGILHIGSRPYWPDVTFTFIGRITSLNVWNYYLSEAEVASIDRNCGQGLGNLFQWINLKEKVDGQVKVLEPSSCKYEATYKMDSKAFIFSLNNTSQGSLFKKKVAQGSSSNAIFSSSSTGPTFGEAPFDFQIGADGSMKEGTSHHSTSYTDSNSALDSDLTKILAGESNFTVSNIEVLFKAPGGSLCQRPCPFKHYCDEVRSDKFFEDCSHLWPLESVDNVEDVKTSTWGRAIGGVQIMSGLLTDGVSGEIQLLDRPGVSCATVNINASQTCSGFTVALWLKYWNREDGQRQFLFNSFGSFILYQESNDALIIRIQRSATYCLKEIIVPAKIWSYLVISFDATVTPRILTIHKNGEKLTDFLRDEGCSSLVAPQFVSSFVSLGAGFGVFARATFAEVAIWNFALSDKKISELSLIHMNMFPFNVHCKVRVEQYGWHDDLLIPGTSRHNTLANDIISNVTSFYTPYPGVNVSVGTPTFSSGSVIAGFDIEYNVKNFRLIEDLNDTVSRTGYLYNMPLQLIELAAQFVPSEPPQIFSVTRVTDTGIDIAWQDPSLSPTQWEVFQGYKVLIRPAGGAEVNIITINALQNFASITELKSLGTYNISVAAYAIAGVGKESETITVTTTLDAPPTNVSVVNVTTSCVRIKWDPFPVEQLGGAIRGYQVSYTVVGKSNATHMTCNLTSGVEICSLPSYTTYKYSVRRYSRNKLGNSSEVQYFTTLEQAPSFPPTNVNCHNASSTSLVILWENSFIRGYKVRVRPRENNSEVWRDSLVCNSSLNTTKEGLRIFTEYEIQVAALNGAGRSNFSERISCFTDAEVPQSGPLNVTVYNLSSTSIHIQWSPVPEPLRLGDIIHYVFNIAEVLTGYTRVLIFDGDILNATVGNLSKYTEHAITGAAVNSKGQSNFTSATIIRTNEDAPDIAPANLSAYNTSSTSIMIEFQASSPAKLNGIIRKLCFTYSKAADANTAVGTCAAHRQHSRRRRSAPTNSSVFKSELTGLNEYTMFSIQVSFYTVDLGPYSEVVNVSTDEGVPRAPPFQVTAFNSSVTSILVTWQSISQSTIPGVLLGYVVRYIKANEPDVLNFIEIKHDLNTYRNITNLEPYTLYNISVAGYTRTGAGNFSETQSWTDEGVPDGPPINVTGTSFSTTSINLDWLPVSEELRNGIIRKYEAFIYGAYGYNEQMTVQGPTRTAVFEGLVIFSNYSLKVRAFTRKGPGPWSSLINTTTSAGAPDKTPVNATAQATSATTIHVTWSPVSLQDEPFLQGYRIKYYRVDQPDLVSNFGAGKNDIQTLLTGLKPFTTYAVRVAAFATEDGNFTDPLYVKTWEWVPTAPPSKLGIVILDSQSLLIHWDEVAPDHRNGIIQGYALKYSSLTNGTGAVITLGEYDFSFKLKSLHKASVYEIRVWAFTRVGPGNFASQTVMTEEDVPSQPPPNIEAQNHTSLTTIPIFWEPVPTEFLHGFLAGYRVTYQAVKIGDLTAEGDLISEDVGRSITSITLQDLEPLAVYKITVAARTNKGAGPEGITFGETCRCRSHLTTNWRNYPPYVNLNFGNLTSGYSSGLIIPKLLTHVVDQCCGWCQEHNRSRLDFRLNGNNQAAQQTTIEQFRKNIDSQTDFSFPVIGYKLQDSYKGGLGYSPFVESAGVVFIVYTDNSNVKDTMVSALFACWPIVLIPFIMAYIAGFCIWVLDSQSNTEHFPGSFLRGTWEGLWWAYVSMTTLGYGDRCPAGNIGRAFATVWVLIGLVVVSLMTGALTTALTSITETSEVQIYGSKIGAIHGSPEYNLGIRRNAIMNKDKHYNTIKELADALSNREVVGVLIDTYAGATHRELFANPSFRIAQIIDHKTAYGVVIGGDSMRLRHCFYGYMRSHRAEIFSRVKELVKPIEGSGVSDKQVVQEISTGLFDSGTDLFRNTLLISATCTIAAVVLGLCFDAVRRIRHRAKVDQNKGLSVHKEKMIKEMRLTVKDFCQHSTNTLSVMKAKYKKELLKRAKHSSMRENRIFSTSTVSSAFKSKEVVDISVINLENNKNEDSKC</sequence>
<feature type="compositionally biased region" description="Basic and acidic residues" evidence="11">
    <location>
        <begin position="247"/>
        <end position="283"/>
    </location>
</feature>
<evidence type="ECO:0000259" key="17">
    <source>
        <dbReference type="PROSITE" id="PS51828"/>
    </source>
</evidence>
<evidence type="ECO:0000256" key="11">
    <source>
        <dbReference type="SAM" id="MobiDB-lite"/>
    </source>
</evidence>
<feature type="region of interest" description="Disordered" evidence="11">
    <location>
        <begin position="245"/>
        <end position="323"/>
    </location>
</feature>
<dbReference type="Pfam" id="PF00629">
    <property type="entry name" value="MAM"/>
    <property type="match status" value="1"/>
</dbReference>
<feature type="compositionally biased region" description="Basic and acidic residues" evidence="11">
    <location>
        <begin position="293"/>
        <end position="307"/>
    </location>
</feature>
<dbReference type="PANTHER" id="PTHR23036:SF151">
    <property type="entry name" value="FIBRONECTIN TYPE-III DOMAIN-CONTAINING PROTEIN"/>
    <property type="match status" value="1"/>
</dbReference>
<dbReference type="Gene3D" id="1.25.40.20">
    <property type="entry name" value="Ankyrin repeat-containing domain"/>
    <property type="match status" value="1"/>
</dbReference>
<keyword evidence="12" id="KW-1133">Transmembrane helix</keyword>
<proteinExistence type="predicted"/>
<dbReference type="Gene3D" id="2.60.120.200">
    <property type="match status" value="8"/>
</dbReference>
<keyword evidence="12" id="KW-0812">Transmembrane</keyword>
<feature type="transmembrane region" description="Helical" evidence="12">
    <location>
        <begin position="196"/>
        <end position="220"/>
    </location>
</feature>
<comment type="caution">
    <text evidence="18">The sequence shown here is derived from an EMBL/GenBank/DDBJ whole genome shotgun (WGS) entry which is preliminary data.</text>
</comment>
<dbReference type="InterPro" id="IPR050379">
    <property type="entry name" value="Type-I_Cytokine_Rcpt"/>
</dbReference>
<evidence type="ECO:0000313" key="19">
    <source>
        <dbReference type="Proteomes" id="UP001159405"/>
    </source>
</evidence>
<feature type="transmembrane region" description="Helical" evidence="12">
    <location>
        <begin position="4546"/>
        <end position="4566"/>
    </location>
</feature>
<comment type="caution">
    <text evidence="10">Lacks conserved residue(s) required for the propagation of feature annotation.</text>
</comment>
<feature type="transmembrane region" description="Helical" evidence="12">
    <location>
        <begin position="12"/>
        <end position="36"/>
    </location>
</feature>
<dbReference type="InterPro" id="IPR000998">
    <property type="entry name" value="MAM_dom"/>
</dbReference>
<dbReference type="Pfam" id="PF13385">
    <property type="entry name" value="Laminin_G_3"/>
    <property type="match status" value="7"/>
</dbReference>
<feature type="transmembrane region" description="Helical" evidence="12">
    <location>
        <begin position="123"/>
        <end position="141"/>
    </location>
</feature>
<dbReference type="SUPFAM" id="SSF81324">
    <property type="entry name" value="Voltage-gated potassium channels"/>
    <property type="match status" value="1"/>
</dbReference>
<evidence type="ECO:0000259" key="14">
    <source>
        <dbReference type="PROSITE" id="PS50060"/>
    </source>
</evidence>
<dbReference type="InterPro" id="IPR038359">
    <property type="entry name" value="Connexin_N_sf"/>
</dbReference>
<dbReference type="PROSITE" id="PS50022">
    <property type="entry name" value="FA58C_3"/>
    <property type="match status" value="2"/>
</dbReference>
<dbReference type="InterPro" id="IPR002110">
    <property type="entry name" value="Ankyrin_rpt"/>
</dbReference>
<keyword evidence="12" id="KW-0472">Membrane</keyword>
<evidence type="ECO:0000259" key="16">
    <source>
        <dbReference type="PROSITE" id="PS51406"/>
    </source>
</evidence>
<feature type="repeat" description="ANK" evidence="9">
    <location>
        <begin position="368"/>
        <end position="402"/>
    </location>
</feature>
<dbReference type="SUPFAM" id="SSF49785">
    <property type="entry name" value="Galactose-binding domain-like"/>
    <property type="match status" value="2"/>
</dbReference>
<feature type="domain" description="Fibronectin type-III" evidence="15">
    <location>
        <begin position="3671"/>
        <end position="3770"/>
    </location>
</feature>
<dbReference type="Pfam" id="PF00147">
    <property type="entry name" value="Fibrinogen_C"/>
    <property type="match status" value="1"/>
</dbReference>
<keyword evidence="2" id="KW-0964">Secreted</keyword>
<dbReference type="Pfam" id="PF07885">
    <property type="entry name" value="Ion_trans_2"/>
    <property type="match status" value="1"/>
</dbReference>
<name>A0ABN8NSW1_9CNID</name>
<evidence type="ECO:0000256" key="10">
    <source>
        <dbReference type="PROSITE-ProRule" id="PRU01172"/>
    </source>
</evidence>
<feature type="domain" description="Fibronectin type-III" evidence="15">
    <location>
        <begin position="3869"/>
        <end position="3962"/>
    </location>
</feature>
<keyword evidence="5" id="KW-0677">Repeat</keyword>
<feature type="transmembrane region" description="Helical" evidence="12">
    <location>
        <begin position="4369"/>
        <end position="4389"/>
    </location>
</feature>
<dbReference type="InterPro" id="IPR036056">
    <property type="entry name" value="Fibrinogen-like_C"/>
</dbReference>
<dbReference type="CDD" id="cd00063">
    <property type="entry name" value="FN3"/>
    <property type="match status" value="9"/>
</dbReference>
<keyword evidence="3" id="KW-0245">EGF-like domain</keyword>
<evidence type="ECO:0000256" key="7">
    <source>
        <dbReference type="ARBA" id="ARBA00023170"/>
    </source>
</evidence>
<dbReference type="CDD" id="cd00087">
    <property type="entry name" value="FReD"/>
    <property type="match status" value="1"/>
</dbReference>
<feature type="domain" description="Fibronectin type-III" evidence="15">
    <location>
        <begin position="4065"/>
        <end position="4168"/>
    </location>
</feature>
<dbReference type="InterPro" id="IPR013320">
    <property type="entry name" value="ConA-like_dom_sf"/>
</dbReference>
<dbReference type="InterPro" id="IPR000421">
    <property type="entry name" value="FA58C"/>
</dbReference>
<dbReference type="CDD" id="cd06263">
    <property type="entry name" value="MAM"/>
    <property type="match status" value="1"/>
</dbReference>
<dbReference type="Pfam" id="PF00754">
    <property type="entry name" value="F5_F8_type_C"/>
    <property type="match status" value="2"/>
</dbReference>
<keyword evidence="6" id="KW-1015">Disulfide bond</keyword>
<feature type="transmembrane region" description="Helical" evidence="12">
    <location>
        <begin position="4295"/>
        <end position="4320"/>
    </location>
</feature>
<dbReference type="SMART" id="SM00159">
    <property type="entry name" value="PTX"/>
    <property type="match status" value="1"/>
</dbReference>
<feature type="domain" description="Fibronectin type-III" evidence="15">
    <location>
        <begin position="3459"/>
        <end position="3553"/>
    </location>
</feature>
<keyword evidence="2" id="KW-0272">Extracellular matrix</keyword>
<dbReference type="Pfam" id="PF00041">
    <property type="entry name" value="fn3"/>
    <property type="match status" value="8"/>
</dbReference>
<evidence type="ECO:0000313" key="18">
    <source>
        <dbReference type="EMBL" id="CAH3119175.1"/>
    </source>
</evidence>
<dbReference type="PROSITE" id="PS50297">
    <property type="entry name" value="ANK_REP_REGION"/>
    <property type="match status" value="2"/>
</dbReference>
<dbReference type="SMART" id="SM00231">
    <property type="entry name" value="FA58C"/>
    <property type="match status" value="2"/>
</dbReference>
<feature type="domain" description="MAM" evidence="14">
    <location>
        <begin position="2056"/>
        <end position="2213"/>
    </location>
</feature>
<dbReference type="InterPro" id="IPR036116">
    <property type="entry name" value="FN3_sf"/>
</dbReference>
<dbReference type="EMBL" id="CALNXK010000033">
    <property type="protein sequence ID" value="CAH3119175.1"/>
    <property type="molecule type" value="Genomic_DNA"/>
</dbReference>
<dbReference type="Gene3D" id="3.90.215.10">
    <property type="entry name" value="Gamma Fibrinogen, chain A, domain 1"/>
    <property type="match status" value="1"/>
</dbReference>
<dbReference type="Gene3D" id="2.60.40.10">
    <property type="entry name" value="Immunoglobulins"/>
    <property type="match status" value="10"/>
</dbReference>
<dbReference type="Gene3D" id="2.60.120.260">
    <property type="entry name" value="Galactose-binding domain-like"/>
    <property type="match status" value="2"/>
</dbReference>
<dbReference type="SMART" id="SM00137">
    <property type="entry name" value="MAM"/>
    <property type="match status" value="1"/>
</dbReference>
<dbReference type="SUPFAM" id="SSF49265">
    <property type="entry name" value="Fibronectin type III"/>
    <property type="match status" value="6"/>
</dbReference>
<feature type="domain" description="Pentraxin (PTX)" evidence="17">
    <location>
        <begin position="1162"/>
        <end position="1370"/>
    </location>
</feature>
<dbReference type="PANTHER" id="PTHR23036">
    <property type="entry name" value="CYTOKINE RECEPTOR"/>
    <property type="match status" value="1"/>
</dbReference>
<dbReference type="PROSITE" id="PS51406">
    <property type="entry name" value="FIBRINOGEN_C_2"/>
    <property type="match status" value="1"/>
</dbReference>
<evidence type="ECO:0000256" key="9">
    <source>
        <dbReference type="PROSITE-ProRule" id="PRU00023"/>
    </source>
</evidence>
<dbReference type="InterPro" id="IPR008979">
    <property type="entry name" value="Galactose-bd-like_sf"/>
</dbReference>
<organism evidence="18 19">
    <name type="scientific">Porites lobata</name>
    <dbReference type="NCBI Taxonomy" id="104759"/>
    <lineage>
        <taxon>Eukaryota</taxon>
        <taxon>Metazoa</taxon>
        <taxon>Cnidaria</taxon>
        <taxon>Anthozoa</taxon>
        <taxon>Hexacorallia</taxon>
        <taxon>Scleractinia</taxon>
        <taxon>Fungiina</taxon>
        <taxon>Poritidae</taxon>
        <taxon>Porites</taxon>
    </lineage>
</organism>
<protein>
    <submittedName>
        <fullName evidence="18">Uncharacterized protein</fullName>
    </submittedName>
</protein>
<feature type="transmembrane region" description="Helical" evidence="12">
    <location>
        <begin position="72"/>
        <end position="92"/>
    </location>
</feature>
<dbReference type="InterPro" id="IPR001759">
    <property type="entry name" value="PTX_dom"/>
</dbReference>
<accession>A0ABN8NSW1</accession>
<dbReference type="InterPro" id="IPR006571">
    <property type="entry name" value="TLDc_dom"/>
</dbReference>
<dbReference type="SUPFAM" id="SSF56496">
    <property type="entry name" value="Fibrinogen C-terminal domain-like"/>
    <property type="match status" value="1"/>
</dbReference>
<dbReference type="SMART" id="SM00060">
    <property type="entry name" value="FN3"/>
    <property type="match status" value="10"/>
</dbReference>
<dbReference type="InterPro" id="IPR002181">
    <property type="entry name" value="Fibrinogen_a/b/g_C_dom"/>
</dbReference>
<keyword evidence="7" id="KW-0675">Receptor</keyword>
<evidence type="ECO:0000256" key="8">
    <source>
        <dbReference type="ARBA" id="ARBA00023180"/>
    </source>
</evidence>
<evidence type="ECO:0000256" key="4">
    <source>
        <dbReference type="ARBA" id="ARBA00022729"/>
    </source>
</evidence>
<dbReference type="SUPFAM" id="SSF49899">
    <property type="entry name" value="Concanavalin A-like lectins/glucanases"/>
    <property type="match status" value="8"/>
</dbReference>
<feature type="repeat" description="ANK" evidence="9">
    <location>
        <begin position="403"/>
        <end position="426"/>
    </location>
</feature>
<dbReference type="Pfam" id="PF07534">
    <property type="entry name" value="TLD"/>
    <property type="match status" value="2"/>
</dbReference>
<feature type="domain" description="Fibronectin type-III" evidence="15">
    <location>
        <begin position="3558"/>
        <end position="3666"/>
    </location>
</feature>
<dbReference type="Pfam" id="PF12796">
    <property type="entry name" value="Ank_2"/>
    <property type="match status" value="1"/>
</dbReference>
<dbReference type="CDD" id="cd00057">
    <property type="entry name" value="FA58C"/>
    <property type="match status" value="1"/>
</dbReference>